<name>D5GCZ2_TUBMM</name>
<dbReference type="RefSeq" id="XP_002838194.1">
    <property type="nucleotide sequence ID" value="XM_002838148.1"/>
</dbReference>
<dbReference type="AlphaFoldDB" id="D5GCZ2"/>
<gene>
    <name evidence="5" type="ORF">GSTUM_00006014001</name>
</gene>
<evidence type="ECO:0000256" key="1">
    <source>
        <dbReference type="ARBA" id="ARBA00022603"/>
    </source>
</evidence>
<organism evidence="5 6">
    <name type="scientific">Tuber melanosporum (strain Mel28)</name>
    <name type="common">Perigord black truffle</name>
    <dbReference type="NCBI Taxonomy" id="656061"/>
    <lineage>
        <taxon>Eukaryota</taxon>
        <taxon>Fungi</taxon>
        <taxon>Dikarya</taxon>
        <taxon>Ascomycota</taxon>
        <taxon>Pezizomycotina</taxon>
        <taxon>Pezizomycetes</taxon>
        <taxon>Pezizales</taxon>
        <taxon>Tuberaceae</taxon>
        <taxon>Tuber</taxon>
    </lineage>
</organism>
<feature type="chain" id="PRO_5003072066" evidence="3">
    <location>
        <begin position="25"/>
        <end position="95"/>
    </location>
</feature>
<dbReference type="PANTHER" id="PTHR11548:SF2">
    <property type="entry name" value="THYMIDYLATE SYNTHASE"/>
    <property type="match status" value="1"/>
</dbReference>
<evidence type="ECO:0000256" key="2">
    <source>
        <dbReference type="ARBA" id="ARBA00022679"/>
    </source>
</evidence>
<keyword evidence="1" id="KW-0489">Methyltransferase</keyword>
<reference evidence="5 6" key="1">
    <citation type="journal article" date="2010" name="Nature">
        <title>Perigord black truffle genome uncovers evolutionary origins and mechanisms of symbiosis.</title>
        <authorList>
            <person name="Martin F."/>
            <person name="Kohler A."/>
            <person name="Murat C."/>
            <person name="Balestrini R."/>
            <person name="Coutinho P.M."/>
            <person name="Jaillon O."/>
            <person name="Montanini B."/>
            <person name="Morin E."/>
            <person name="Noel B."/>
            <person name="Percudani R."/>
            <person name="Porcel B."/>
            <person name="Rubini A."/>
            <person name="Amicucci A."/>
            <person name="Amselem J."/>
            <person name="Anthouard V."/>
            <person name="Arcioni S."/>
            <person name="Artiguenave F."/>
            <person name="Aury J.M."/>
            <person name="Ballario P."/>
            <person name="Bolchi A."/>
            <person name="Brenna A."/>
            <person name="Brun A."/>
            <person name="Buee M."/>
            <person name="Cantarel B."/>
            <person name="Chevalier G."/>
            <person name="Couloux A."/>
            <person name="Da Silva C."/>
            <person name="Denoeud F."/>
            <person name="Duplessis S."/>
            <person name="Ghignone S."/>
            <person name="Hilselberger B."/>
            <person name="Iotti M."/>
            <person name="Marcais B."/>
            <person name="Mello A."/>
            <person name="Miranda M."/>
            <person name="Pacioni G."/>
            <person name="Quesneville H."/>
            <person name="Riccioni C."/>
            <person name="Ruotolo R."/>
            <person name="Splivallo R."/>
            <person name="Stocchi V."/>
            <person name="Tisserant E."/>
            <person name="Viscomi A.R."/>
            <person name="Zambonelli A."/>
            <person name="Zampieri E."/>
            <person name="Henrissat B."/>
            <person name="Lebrun M.H."/>
            <person name="Paolocci F."/>
            <person name="Bonfante P."/>
            <person name="Ottonello S."/>
            <person name="Wincker P."/>
        </authorList>
    </citation>
    <scope>NUCLEOTIDE SEQUENCE [LARGE SCALE GENOMIC DNA]</scope>
    <source>
        <strain evidence="5 6">Mel28</strain>
    </source>
</reference>
<dbReference type="GeneID" id="9183862"/>
<keyword evidence="3" id="KW-0732">Signal</keyword>
<dbReference type="InterPro" id="IPR023451">
    <property type="entry name" value="Thymidate_synth/dCMP_Mease_dom"/>
</dbReference>
<dbReference type="Gene3D" id="3.30.572.10">
    <property type="entry name" value="Thymidylate synthase/dCMP hydroxymethylase domain"/>
    <property type="match status" value="1"/>
</dbReference>
<proteinExistence type="predicted"/>
<evidence type="ECO:0000313" key="5">
    <source>
        <dbReference type="EMBL" id="CAZ82385.1"/>
    </source>
</evidence>
<dbReference type="HOGENOM" id="CLU_021669_1_2_1"/>
<dbReference type="GO" id="GO:0004799">
    <property type="term" value="F:thymidylate synthase activity"/>
    <property type="evidence" value="ECO:0007669"/>
    <property type="project" value="TreeGrafter"/>
</dbReference>
<dbReference type="GO" id="GO:0005739">
    <property type="term" value="C:mitochondrion"/>
    <property type="evidence" value="ECO:0007669"/>
    <property type="project" value="TreeGrafter"/>
</dbReference>
<dbReference type="GO" id="GO:0005829">
    <property type="term" value="C:cytosol"/>
    <property type="evidence" value="ECO:0007669"/>
    <property type="project" value="TreeGrafter"/>
</dbReference>
<dbReference type="EMBL" id="FN430131">
    <property type="protein sequence ID" value="CAZ82385.1"/>
    <property type="molecule type" value="Genomic_DNA"/>
</dbReference>
<dbReference type="InterPro" id="IPR045097">
    <property type="entry name" value="Thymidate_synth/dCMP_Mease"/>
</dbReference>
<evidence type="ECO:0000313" key="6">
    <source>
        <dbReference type="Proteomes" id="UP000006911"/>
    </source>
</evidence>
<dbReference type="eggNOG" id="KOG0673">
    <property type="taxonomic scope" value="Eukaryota"/>
</dbReference>
<feature type="domain" description="Thymidylate synthase/dCMP hydroxymethylase" evidence="4">
    <location>
        <begin position="1"/>
        <end position="95"/>
    </location>
</feature>
<dbReference type="PANTHER" id="PTHR11548">
    <property type="entry name" value="THYMIDYLATE SYNTHASE 1"/>
    <property type="match status" value="1"/>
</dbReference>
<accession>D5GCZ2</accession>
<evidence type="ECO:0000256" key="3">
    <source>
        <dbReference type="SAM" id="SignalP"/>
    </source>
</evidence>
<dbReference type="STRING" id="656061.D5GCZ2"/>
<dbReference type="InterPro" id="IPR036926">
    <property type="entry name" value="Thymidate_synth/dCMP_Mease_sf"/>
</dbReference>
<dbReference type="GO" id="GO:0006231">
    <property type="term" value="P:dTMP biosynthetic process"/>
    <property type="evidence" value="ECO:0007669"/>
    <property type="project" value="TreeGrafter"/>
</dbReference>
<evidence type="ECO:0000259" key="4">
    <source>
        <dbReference type="Pfam" id="PF00303"/>
    </source>
</evidence>
<dbReference type="Proteomes" id="UP000006911">
    <property type="component" value="Unassembled WGS sequence"/>
</dbReference>
<dbReference type="GO" id="GO:0032259">
    <property type="term" value="P:methylation"/>
    <property type="evidence" value="ECO:0007669"/>
    <property type="project" value="UniProtKB-KW"/>
</dbReference>
<feature type="signal peptide" evidence="3">
    <location>
        <begin position="1"/>
        <end position="24"/>
    </location>
</feature>
<dbReference type="OMA" id="WAREGIN"/>
<dbReference type="Pfam" id="PF00303">
    <property type="entry name" value="Thymidylat_synt"/>
    <property type="match status" value="1"/>
</dbReference>
<dbReference type="InParanoid" id="D5GCZ2"/>
<dbReference type="KEGG" id="tml:GSTUM_00006014001"/>
<keyword evidence="2" id="KW-0808">Transferase</keyword>
<keyword evidence="6" id="KW-1185">Reference proteome</keyword>
<sequence length="95" mass="10872">MALRFQFSMGSLALLTIMIAHMYGQEAGELIPIMGDAHVYSDHADTLKGQFERDPKEFHTLMINRQVDDIDDSKFECFELLGYDPRPSNQMNMSV</sequence>
<protein>
    <submittedName>
        <fullName evidence="5">(Perigord truffle) hypothetical protein</fullName>
    </submittedName>
</protein>
<dbReference type="SUPFAM" id="SSF55831">
    <property type="entry name" value="Thymidylate synthase/dCMP hydroxymethylase"/>
    <property type="match status" value="1"/>
</dbReference>